<accession>A0A022WEZ5</accession>
<evidence type="ECO:0000313" key="1">
    <source>
        <dbReference type="EMBL" id="EZF56638.1"/>
    </source>
</evidence>
<organism evidence="1">
    <name type="scientific">Trichophyton rubrum CBS 288.86</name>
    <dbReference type="NCBI Taxonomy" id="1215330"/>
    <lineage>
        <taxon>Eukaryota</taxon>
        <taxon>Fungi</taxon>
        <taxon>Dikarya</taxon>
        <taxon>Ascomycota</taxon>
        <taxon>Pezizomycotina</taxon>
        <taxon>Eurotiomycetes</taxon>
        <taxon>Eurotiomycetidae</taxon>
        <taxon>Onygenales</taxon>
        <taxon>Arthrodermataceae</taxon>
        <taxon>Trichophyton</taxon>
    </lineage>
</organism>
<gene>
    <name evidence="1" type="ORF">H103_00998</name>
</gene>
<reference evidence="1" key="1">
    <citation type="submission" date="2014-02" db="EMBL/GenBank/DDBJ databases">
        <title>The Genome Sequence of Trichophyton rubrum (morphotype fischeri) CBS 288.86.</title>
        <authorList>
            <consortium name="The Broad Institute Genomics Platform"/>
            <person name="Cuomo C.A."/>
            <person name="White T.C."/>
            <person name="Graser Y."/>
            <person name="Martinez-Rossi N."/>
            <person name="Heitman J."/>
            <person name="Young S.K."/>
            <person name="Zeng Q."/>
            <person name="Gargeya S."/>
            <person name="Abouelleil A."/>
            <person name="Alvarado L."/>
            <person name="Chapman S.B."/>
            <person name="Gainer-Dewar J."/>
            <person name="Goldberg J."/>
            <person name="Griggs A."/>
            <person name="Gujja S."/>
            <person name="Hansen M."/>
            <person name="Howarth C."/>
            <person name="Imamovic A."/>
            <person name="Larimer J."/>
            <person name="Martinez D."/>
            <person name="Murphy C."/>
            <person name="Pearson M.D."/>
            <person name="Persinoti G."/>
            <person name="Poon T."/>
            <person name="Priest M."/>
            <person name="Roberts A.D."/>
            <person name="Saif S."/>
            <person name="Shea T.D."/>
            <person name="Sykes S.N."/>
            <person name="Wortman J."/>
            <person name="Nusbaum C."/>
            <person name="Birren B."/>
        </authorList>
    </citation>
    <scope>NUCLEOTIDE SEQUENCE [LARGE SCALE GENOMIC DNA]</scope>
    <source>
        <strain evidence="1">CBS 288.86</strain>
    </source>
</reference>
<sequence>MYGAVCQLSANVIELAETTQNYSGARGWLRAREPAHDVTTAALAASTFSSFFTLGTPAPSSTRSWVLLVIGCGIISDTGIRGLGPASFSHHNFVIDGNPKTWNTDYYHPCDVSRAKNSPSLHQ</sequence>
<protein>
    <submittedName>
        <fullName evidence="1">Uncharacterized protein</fullName>
    </submittedName>
</protein>
<dbReference type="HOGENOM" id="CLU_2016851_0_0_1"/>
<proteinExistence type="predicted"/>
<name>A0A022WEZ5_TRIRU</name>
<dbReference type="EMBL" id="KK207715">
    <property type="protein sequence ID" value="EZF56638.1"/>
    <property type="molecule type" value="Genomic_DNA"/>
</dbReference>
<dbReference type="Proteomes" id="UP000023758">
    <property type="component" value="Unassembled WGS sequence"/>
</dbReference>
<dbReference type="AlphaFoldDB" id="A0A022WEZ5"/>